<reference evidence="2 3" key="1">
    <citation type="submission" date="2020-01" db="EMBL/GenBank/DDBJ databases">
        <title>Complete genome sequence of Mycoplasma felis strain Myco-2.</title>
        <authorList>
            <person name="Kinoshita Y."/>
            <person name="Niwa H."/>
            <person name="Uchida-Fujii E."/>
            <person name="Nukada T."/>
        </authorList>
    </citation>
    <scope>NUCLEOTIDE SEQUENCE [LARGE SCALE GENOMIC DNA]</scope>
    <source>
        <strain evidence="2 3">Myco-2</strain>
    </source>
</reference>
<organism evidence="2 3">
    <name type="scientific">Mycoplasmopsis felis</name>
    <dbReference type="NCBI Taxonomy" id="33923"/>
    <lineage>
        <taxon>Bacteria</taxon>
        <taxon>Bacillati</taxon>
        <taxon>Mycoplasmatota</taxon>
        <taxon>Mycoplasmoidales</taxon>
        <taxon>Metamycoplasmataceae</taxon>
        <taxon>Mycoplasmopsis</taxon>
    </lineage>
</organism>
<dbReference type="AlphaFoldDB" id="A0A809RWI7"/>
<evidence type="ECO:0008006" key="4">
    <source>
        <dbReference type="Google" id="ProtNLM"/>
    </source>
</evidence>
<feature type="signal peptide" evidence="1">
    <location>
        <begin position="1"/>
        <end position="21"/>
    </location>
</feature>
<dbReference type="KEGG" id="mfel:JPM2_7030"/>
<proteinExistence type="predicted"/>
<evidence type="ECO:0000313" key="3">
    <source>
        <dbReference type="Proteomes" id="UP000464317"/>
    </source>
</evidence>
<dbReference type="NCBIfam" id="NF045726">
    <property type="entry name" value="XXplasma_LP"/>
    <property type="match status" value="1"/>
</dbReference>
<keyword evidence="3" id="KW-1185">Reference proteome</keyword>
<evidence type="ECO:0000313" key="2">
    <source>
        <dbReference type="EMBL" id="BBU48010.1"/>
    </source>
</evidence>
<dbReference type="InterPro" id="IPR054816">
    <property type="entry name" value="Lipoprotein_mollicutes-type_CS"/>
</dbReference>
<keyword evidence="1" id="KW-0732">Signal</keyword>
<dbReference type="PROSITE" id="PS51257">
    <property type="entry name" value="PROKAR_LIPOPROTEIN"/>
    <property type="match status" value="1"/>
</dbReference>
<dbReference type="RefSeq" id="WP_161553392.1">
    <property type="nucleotide sequence ID" value="NZ_AP022325.1"/>
</dbReference>
<accession>A0A809RWI7</accession>
<evidence type="ECO:0000256" key="1">
    <source>
        <dbReference type="SAM" id="SignalP"/>
    </source>
</evidence>
<protein>
    <recommendedName>
        <fullName evidence="4">Lipoprotein</fullName>
    </recommendedName>
</protein>
<name>A0A809RWI7_9BACT</name>
<gene>
    <name evidence="2" type="ORF">JPM2_7030</name>
</gene>
<sequence>MKKIKKIILSLGLVSSIASVASVVSCKDDKEPGTTKTPEPEKIETPEERELKQLRSELNELLSKITEKGDYAQQIENGDKNNLSLLKLVLQNLLTSEISKEKTTWLETVKNAFNDSSLVKTELITKLSLASNKEVINEVIQEFHNHFNQLKTNITEEWLNKINNKDELVQEMNSLEESEVKFSEFVQKVINKYDEEKQPELDGKKTSVNEKIQALKLDEKGKKELTDKVSEITKYSELINFETKELEAIIQREKLDEQREFESKKLEIETYLTLLTTEEIGDKDFASKLTSIQNWTEADSLLTEVKNAYGSTSTQEKINKVKELINQEVEKLTTTQRNKIKKKVTDNSTLEQLLTIFTEARAKYQEEFKKDRDLTLTNEKTLRSYEPNSNYDFISQIDAAKTKEELKTIRDEIVRLIRTHKPRLFETENAYTRNTPYSATRVPSDAPAVLPDGAYRVNTITTTRNNNYIAIYSSTPQMVRTYKLNEEEQTIKENLIALKNRILKEFYDQTPTNGSKTYTFKVAFQNNRAREISASKLLYSIDRALIDGYFYQEVYDKYLGKEEDGKTFGVTPYHSFWYLKNTTLGNTTNSNI</sequence>
<feature type="chain" id="PRO_5032757512" description="Lipoprotein" evidence="1">
    <location>
        <begin position="22"/>
        <end position="592"/>
    </location>
</feature>
<dbReference type="Proteomes" id="UP000464317">
    <property type="component" value="Chromosome"/>
</dbReference>
<dbReference type="EMBL" id="AP022325">
    <property type="protein sequence ID" value="BBU48010.1"/>
    <property type="molecule type" value="Genomic_DNA"/>
</dbReference>